<dbReference type="InParanoid" id="D7DSQ9"/>
<keyword evidence="2" id="KW-1185">Reference proteome</keyword>
<dbReference type="EMBL" id="CP002057">
    <property type="protein sequence ID" value="ADI36169.1"/>
    <property type="molecule type" value="Genomic_DNA"/>
</dbReference>
<dbReference type="NCBIfam" id="NF033496">
    <property type="entry name" value="DUF2080_fam_acc"/>
    <property type="match status" value="1"/>
</dbReference>
<accession>D7DSQ9</accession>
<dbReference type="KEGG" id="mvo:Mvol_0509"/>
<dbReference type="Proteomes" id="UP000007722">
    <property type="component" value="Chromosome"/>
</dbReference>
<name>D7DSQ9_METV3</name>
<reference evidence="1 2" key="1">
    <citation type="submission" date="2010-05" db="EMBL/GenBank/DDBJ databases">
        <title>Complete sequence of Methanococcus voltae A3.</title>
        <authorList>
            <consortium name="US DOE Joint Genome Institute"/>
            <person name="Lucas S."/>
            <person name="Copeland A."/>
            <person name="Lapidus A."/>
            <person name="Cheng J.-F."/>
            <person name="Bruce D."/>
            <person name="Goodwin L."/>
            <person name="Pitluck S."/>
            <person name="Lowry S."/>
            <person name="Clum A."/>
            <person name="Land M."/>
            <person name="Hauser L."/>
            <person name="Kyrpides N."/>
            <person name="Mikhailova N."/>
            <person name="Whitman W.B."/>
            <person name="Woyke T."/>
        </authorList>
    </citation>
    <scope>NUCLEOTIDE SEQUENCE [LARGE SCALE GENOMIC DNA]</scope>
    <source>
        <strain evidence="2">ATCC BAA-1334 / A3</strain>
    </source>
</reference>
<protein>
    <submittedName>
        <fullName evidence="1">Uncharacterized protein</fullName>
    </submittedName>
</protein>
<dbReference type="InterPro" id="IPR019205">
    <property type="entry name" value="DUF2080_transposon-encoded"/>
</dbReference>
<evidence type="ECO:0000313" key="2">
    <source>
        <dbReference type="Proteomes" id="UP000007722"/>
    </source>
</evidence>
<organism evidence="1 2">
    <name type="scientific">Methanococcus voltae (strain ATCC BAA-1334 / A3)</name>
    <dbReference type="NCBI Taxonomy" id="456320"/>
    <lineage>
        <taxon>Archaea</taxon>
        <taxon>Methanobacteriati</taxon>
        <taxon>Methanobacteriota</taxon>
        <taxon>Methanomada group</taxon>
        <taxon>Methanococci</taxon>
        <taxon>Methanococcales</taxon>
        <taxon>Methanococcaceae</taxon>
        <taxon>Methanococcus</taxon>
    </lineage>
</organism>
<proteinExistence type="predicted"/>
<dbReference type="STRING" id="456320.Mvol_0509"/>
<dbReference type="AlphaFoldDB" id="D7DSQ9"/>
<dbReference type="Pfam" id="PF09853">
    <property type="entry name" value="DUF2080"/>
    <property type="match status" value="1"/>
</dbReference>
<evidence type="ECO:0000313" key="1">
    <source>
        <dbReference type="EMBL" id="ADI36169.1"/>
    </source>
</evidence>
<sequence length="53" mass="6263">MILLKERLVKPYGSGAKLNISKRYLGKLALIILVEDEEEIEEFLKQYNKHFKI</sequence>
<gene>
    <name evidence="1" type="ordered locus">Mvol_0509</name>
</gene>
<dbReference type="HOGENOM" id="CLU_3057192_0_0_2"/>